<reference evidence="4 5" key="1">
    <citation type="submission" date="2016-10" db="EMBL/GenBank/DDBJ databases">
        <authorList>
            <person name="Varghese N."/>
            <person name="Submissions S."/>
        </authorList>
    </citation>
    <scope>NUCLEOTIDE SEQUENCE [LARGE SCALE GENOMIC DNA]</scope>
    <source>
        <strain evidence="4 5">DSM 16525</strain>
    </source>
</reference>
<feature type="compositionally biased region" description="Basic and acidic residues" evidence="1">
    <location>
        <begin position="16"/>
        <end position="26"/>
    </location>
</feature>
<dbReference type="Proteomes" id="UP000183760">
    <property type="component" value="Unassembled WGS sequence"/>
</dbReference>
<dbReference type="EMBL" id="BJXR01000026">
    <property type="protein sequence ID" value="GEN07869.1"/>
    <property type="molecule type" value="Genomic_DNA"/>
</dbReference>
<evidence type="ECO:0000313" key="4">
    <source>
        <dbReference type="EMBL" id="SES77074.1"/>
    </source>
</evidence>
<evidence type="ECO:0000259" key="2">
    <source>
        <dbReference type="Pfam" id="PF09348"/>
    </source>
</evidence>
<organism evidence="3 6">
    <name type="scientific">Myxococcus fulvus</name>
    <dbReference type="NCBI Taxonomy" id="33"/>
    <lineage>
        <taxon>Bacteria</taxon>
        <taxon>Pseudomonadati</taxon>
        <taxon>Myxococcota</taxon>
        <taxon>Myxococcia</taxon>
        <taxon>Myxococcales</taxon>
        <taxon>Cystobacterineae</taxon>
        <taxon>Myxococcaceae</taxon>
        <taxon>Myxococcus</taxon>
    </lineage>
</organism>
<dbReference type="EMBL" id="FOIB01000001">
    <property type="protein sequence ID" value="SES77074.1"/>
    <property type="molecule type" value="Genomic_DNA"/>
</dbReference>
<gene>
    <name evidence="3" type="ORF">MFU01_29060</name>
    <name evidence="4" type="ORF">SAMN05443572_101104</name>
</gene>
<evidence type="ECO:0000313" key="6">
    <source>
        <dbReference type="Proteomes" id="UP000321514"/>
    </source>
</evidence>
<dbReference type="InterPro" id="IPR018960">
    <property type="entry name" value="DUF1990"/>
</dbReference>
<dbReference type="RefSeq" id="WP_245772065.1">
    <property type="nucleotide sequence ID" value="NZ_BJXR01000026.1"/>
</dbReference>
<reference evidence="3 6" key="2">
    <citation type="submission" date="2019-07" db="EMBL/GenBank/DDBJ databases">
        <title>Whole genome shotgun sequence of Myxococcus fulvus NBRC 100333.</title>
        <authorList>
            <person name="Hosoyama A."/>
            <person name="Uohara A."/>
            <person name="Ohji S."/>
            <person name="Ichikawa N."/>
        </authorList>
    </citation>
    <scope>NUCLEOTIDE SEQUENCE [LARGE SCALE GENOMIC DNA]</scope>
    <source>
        <strain evidence="3 6">NBRC 100333</strain>
    </source>
</reference>
<name>A0A511T135_MYXFU</name>
<accession>A0A511T135</accession>
<dbReference type="STRING" id="1334629.MFUL124B02_01415"/>
<protein>
    <recommendedName>
        <fullName evidence="2">DUF1990 domain-containing protein</fullName>
    </recommendedName>
</protein>
<dbReference type="Pfam" id="PF09348">
    <property type="entry name" value="DUF1990"/>
    <property type="match status" value="1"/>
</dbReference>
<proteinExistence type="predicted"/>
<feature type="region of interest" description="Disordered" evidence="1">
    <location>
        <begin position="207"/>
        <end position="230"/>
    </location>
</feature>
<feature type="region of interest" description="Disordered" evidence="1">
    <location>
        <begin position="16"/>
        <end position="37"/>
    </location>
</feature>
<dbReference type="AlphaFoldDB" id="A0A511T135"/>
<feature type="domain" description="DUF1990" evidence="2">
    <location>
        <begin position="112"/>
        <end position="163"/>
    </location>
</feature>
<evidence type="ECO:0000313" key="3">
    <source>
        <dbReference type="EMBL" id="GEN07869.1"/>
    </source>
</evidence>
<comment type="caution">
    <text evidence="3">The sequence shown here is derived from an EMBL/GenBank/DDBJ whole genome shotgun (WGS) entry which is preliminary data.</text>
</comment>
<sequence length="230" mass="24952">MPPVVAVPIMVGPDLAKGERVHHTTDTTEGEAGDLQLPEAGAGPLLQRDYWAVIRQCHHRPSDLVDWVARRFPELAPDELCVFERESGSREGQPLELGEGLTVHIQGAGTFGVRVIHKDRQSLTLATLPGHPEAGRITFGAYRNEYGDVLFHIRSRARSGSPVHYWGFVAGGEAMQTNTWTEFVLRVAVSTGEGVVGVIHAETVELEDEPEGGDVTAGPTFLARGDEADD</sequence>
<evidence type="ECO:0000313" key="5">
    <source>
        <dbReference type="Proteomes" id="UP000183760"/>
    </source>
</evidence>
<dbReference type="Proteomes" id="UP000321514">
    <property type="component" value="Unassembled WGS sequence"/>
</dbReference>
<evidence type="ECO:0000256" key="1">
    <source>
        <dbReference type="SAM" id="MobiDB-lite"/>
    </source>
</evidence>
<keyword evidence="5" id="KW-1185">Reference proteome</keyword>